<proteinExistence type="predicted"/>
<gene>
    <name evidence="2" type="ORF">LTR09_001785</name>
</gene>
<name>A0AAJ0LWE7_9PEZI</name>
<protein>
    <submittedName>
        <fullName evidence="2">Uncharacterized protein</fullName>
    </submittedName>
</protein>
<feature type="region of interest" description="Disordered" evidence="1">
    <location>
        <begin position="1"/>
        <end position="24"/>
    </location>
</feature>
<organism evidence="2 3">
    <name type="scientific">Extremus antarcticus</name>
    <dbReference type="NCBI Taxonomy" id="702011"/>
    <lineage>
        <taxon>Eukaryota</taxon>
        <taxon>Fungi</taxon>
        <taxon>Dikarya</taxon>
        <taxon>Ascomycota</taxon>
        <taxon>Pezizomycotina</taxon>
        <taxon>Dothideomycetes</taxon>
        <taxon>Dothideomycetidae</taxon>
        <taxon>Mycosphaerellales</taxon>
        <taxon>Extremaceae</taxon>
        <taxon>Extremus</taxon>
    </lineage>
</organism>
<evidence type="ECO:0000256" key="1">
    <source>
        <dbReference type="SAM" id="MobiDB-lite"/>
    </source>
</evidence>
<dbReference type="AlphaFoldDB" id="A0AAJ0LWE7"/>
<dbReference type="EMBL" id="JAWDJX010000003">
    <property type="protein sequence ID" value="KAK3057601.1"/>
    <property type="molecule type" value="Genomic_DNA"/>
</dbReference>
<sequence length="130" mass="14897">MPRNTISSTPAPPSSPIRGFSFPETEEDKKRGALNLVRARALVSFGRAEEKIQKSIKDVAKPWFSTAHMNEISMSSIELWEQVQKWRSKPDLVGSEEFEKVERMAEKLWEVGGCRKKFEKKGTGRASEWR</sequence>
<comment type="caution">
    <text evidence="2">The sequence shown here is derived from an EMBL/GenBank/DDBJ whole genome shotgun (WGS) entry which is preliminary data.</text>
</comment>
<dbReference type="Proteomes" id="UP001271007">
    <property type="component" value="Unassembled WGS sequence"/>
</dbReference>
<keyword evidence="3" id="KW-1185">Reference proteome</keyword>
<evidence type="ECO:0000313" key="2">
    <source>
        <dbReference type="EMBL" id="KAK3057601.1"/>
    </source>
</evidence>
<reference evidence="2" key="1">
    <citation type="submission" date="2023-04" db="EMBL/GenBank/DDBJ databases">
        <title>Black Yeasts Isolated from many extreme environments.</title>
        <authorList>
            <person name="Coleine C."/>
            <person name="Stajich J.E."/>
            <person name="Selbmann L."/>
        </authorList>
    </citation>
    <scope>NUCLEOTIDE SEQUENCE</scope>
    <source>
        <strain evidence="2">CCFEE 5312</strain>
    </source>
</reference>
<evidence type="ECO:0000313" key="3">
    <source>
        <dbReference type="Proteomes" id="UP001271007"/>
    </source>
</evidence>
<accession>A0AAJ0LWE7</accession>